<feature type="compositionally biased region" description="Basic and acidic residues" evidence="1">
    <location>
        <begin position="1"/>
        <end position="16"/>
    </location>
</feature>
<protein>
    <submittedName>
        <fullName evidence="2">Uncharacterized protein</fullName>
    </submittedName>
</protein>
<dbReference type="AlphaFoldDB" id="A0A058Z0E9"/>
<feature type="region of interest" description="Disordered" evidence="1">
    <location>
        <begin position="1"/>
        <end position="132"/>
    </location>
</feature>
<feature type="compositionally biased region" description="Basic and acidic residues" evidence="1">
    <location>
        <begin position="73"/>
        <end position="89"/>
    </location>
</feature>
<accession>A0A058Z0E9</accession>
<dbReference type="Proteomes" id="UP000030693">
    <property type="component" value="Unassembled WGS sequence"/>
</dbReference>
<dbReference type="RefSeq" id="XP_009497780.1">
    <property type="nucleotide sequence ID" value="XM_009499505.1"/>
</dbReference>
<dbReference type="GeneID" id="20530411"/>
<sequence>MNKNQDRPSHGTEHQPRAPQQPRQPEQQRHEPIGQRPAGAGAGAEAQGRPSDEQQPGQEPRGSSDRIPPGRPLDQRKLTEQERFSESIHGDPTSKPFRHEPEGRLAEAAPGGQKASPPGAEGGSQQGAGRPL</sequence>
<evidence type="ECO:0000313" key="2">
    <source>
        <dbReference type="EMBL" id="KCV67749.1"/>
    </source>
</evidence>
<proteinExistence type="predicted"/>
<reference evidence="2" key="1">
    <citation type="submission" date="2013-04" db="EMBL/GenBank/DDBJ databases">
        <title>The Genome Sequence of Fonticula alba ATCC 38817.</title>
        <authorList>
            <consortium name="The Broad Institute Genomics Platform"/>
            <person name="Russ C."/>
            <person name="Cuomo C."/>
            <person name="Burger G."/>
            <person name="Gray M.W."/>
            <person name="Holland P.W.H."/>
            <person name="King N."/>
            <person name="Lang F.B.F."/>
            <person name="Roger A.J."/>
            <person name="Ruiz-Trillo I."/>
            <person name="Brown M."/>
            <person name="Walker B."/>
            <person name="Young S."/>
            <person name="Zeng Q."/>
            <person name="Gargeya S."/>
            <person name="Fitzgerald M."/>
            <person name="Haas B."/>
            <person name="Abouelleil A."/>
            <person name="Allen A.W."/>
            <person name="Alvarado L."/>
            <person name="Arachchi H.M."/>
            <person name="Berlin A.M."/>
            <person name="Chapman S.B."/>
            <person name="Gainer-Dewar J."/>
            <person name="Goldberg J."/>
            <person name="Griggs A."/>
            <person name="Gujja S."/>
            <person name="Hansen M."/>
            <person name="Howarth C."/>
            <person name="Imamovic A."/>
            <person name="Ireland A."/>
            <person name="Larimer J."/>
            <person name="McCowan C."/>
            <person name="Murphy C."/>
            <person name="Pearson M."/>
            <person name="Poon T.W."/>
            <person name="Priest M."/>
            <person name="Roberts A."/>
            <person name="Saif S."/>
            <person name="Shea T."/>
            <person name="Sisk P."/>
            <person name="Sykes S."/>
            <person name="Wortman J."/>
            <person name="Nusbaum C."/>
            <person name="Birren B."/>
        </authorList>
    </citation>
    <scope>NUCLEOTIDE SEQUENCE [LARGE SCALE GENOMIC DNA]</scope>
    <source>
        <strain evidence="2">ATCC 38817</strain>
    </source>
</reference>
<evidence type="ECO:0000313" key="3">
    <source>
        <dbReference type="Proteomes" id="UP000030693"/>
    </source>
</evidence>
<feature type="compositionally biased region" description="Low complexity" evidence="1">
    <location>
        <begin position="34"/>
        <end position="49"/>
    </location>
</feature>
<gene>
    <name evidence="2" type="ORF">H696_05686</name>
</gene>
<keyword evidence="3" id="KW-1185">Reference proteome</keyword>
<dbReference type="EMBL" id="KB932213">
    <property type="protein sequence ID" value="KCV67749.1"/>
    <property type="molecule type" value="Genomic_DNA"/>
</dbReference>
<name>A0A058Z0E9_FONAL</name>
<evidence type="ECO:0000256" key="1">
    <source>
        <dbReference type="SAM" id="MobiDB-lite"/>
    </source>
</evidence>
<organism evidence="2">
    <name type="scientific">Fonticula alba</name>
    <name type="common">Slime mold</name>
    <dbReference type="NCBI Taxonomy" id="691883"/>
    <lineage>
        <taxon>Eukaryota</taxon>
        <taxon>Rotosphaerida</taxon>
        <taxon>Fonticulaceae</taxon>
        <taxon>Fonticula</taxon>
    </lineage>
</organism>